<dbReference type="Proteomes" id="UP000070282">
    <property type="component" value="Unassembled WGS sequence"/>
</dbReference>
<accession>A0A137SI28</accession>
<dbReference type="PROSITE" id="PS51012">
    <property type="entry name" value="ABC_TM2"/>
    <property type="match status" value="1"/>
</dbReference>
<feature type="transmembrane region" description="Helical" evidence="6">
    <location>
        <begin position="237"/>
        <end position="255"/>
    </location>
</feature>
<dbReference type="PANTHER" id="PTHR43229">
    <property type="entry name" value="NODULATION PROTEIN J"/>
    <property type="match status" value="1"/>
</dbReference>
<keyword evidence="3 6" id="KW-0812">Transmembrane</keyword>
<comment type="subcellular location">
    <subcellularLocation>
        <location evidence="6">Cell inner membrane</location>
        <topology evidence="6">Multi-pass membrane protein</topology>
    </subcellularLocation>
    <subcellularLocation>
        <location evidence="1">Membrane</location>
        <topology evidence="1">Multi-pass membrane protein</topology>
    </subcellularLocation>
</comment>
<dbReference type="PIRSF" id="PIRSF006648">
    <property type="entry name" value="DrrB"/>
    <property type="match status" value="1"/>
</dbReference>
<evidence type="ECO:0000256" key="5">
    <source>
        <dbReference type="ARBA" id="ARBA00023136"/>
    </source>
</evidence>
<evidence type="ECO:0000256" key="2">
    <source>
        <dbReference type="ARBA" id="ARBA00007783"/>
    </source>
</evidence>
<feature type="transmembrane region" description="Helical" evidence="6">
    <location>
        <begin position="68"/>
        <end position="90"/>
    </location>
</feature>
<reference evidence="9" key="1">
    <citation type="submission" date="2015-12" db="EMBL/GenBank/DDBJ databases">
        <authorList>
            <person name="Lima A."/>
            <person name="Farahani Zayas N."/>
            <person name="Castro Da Silva M.A."/>
            <person name="Cabral A."/>
            <person name="Pessatti M.L."/>
        </authorList>
    </citation>
    <scope>NUCLEOTIDE SEQUENCE [LARGE SCALE GENOMIC DNA]</scope>
    <source>
        <strain evidence="9">LAMA 842</strain>
    </source>
</reference>
<dbReference type="Pfam" id="PF01061">
    <property type="entry name" value="ABC2_membrane"/>
    <property type="match status" value="1"/>
</dbReference>
<evidence type="ECO:0000313" key="9">
    <source>
        <dbReference type="Proteomes" id="UP000070282"/>
    </source>
</evidence>
<keyword evidence="9" id="KW-1185">Reference proteome</keyword>
<feature type="transmembrane region" description="Helical" evidence="6">
    <location>
        <begin position="180"/>
        <end position="198"/>
    </location>
</feature>
<evidence type="ECO:0000256" key="6">
    <source>
        <dbReference type="RuleBase" id="RU361157"/>
    </source>
</evidence>
<evidence type="ECO:0000256" key="3">
    <source>
        <dbReference type="ARBA" id="ARBA00022692"/>
    </source>
</evidence>
<feature type="domain" description="ABC transmembrane type-2" evidence="7">
    <location>
        <begin position="26"/>
        <end position="258"/>
    </location>
</feature>
<evidence type="ECO:0000256" key="4">
    <source>
        <dbReference type="ARBA" id="ARBA00022989"/>
    </source>
</evidence>
<comment type="similarity">
    <text evidence="2 6">Belongs to the ABC-2 integral membrane protein family.</text>
</comment>
<feature type="transmembrane region" description="Helical" evidence="6">
    <location>
        <begin position="141"/>
        <end position="168"/>
    </location>
</feature>
<dbReference type="InterPro" id="IPR047817">
    <property type="entry name" value="ABC2_TM_bact-type"/>
</dbReference>
<feature type="transmembrane region" description="Helical" evidence="6">
    <location>
        <begin position="115"/>
        <end position="135"/>
    </location>
</feature>
<evidence type="ECO:0000256" key="1">
    <source>
        <dbReference type="ARBA" id="ARBA00004141"/>
    </source>
</evidence>
<dbReference type="PRINTS" id="PR00164">
    <property type="entry name" value="ABC2TRNSPORT"/>
</dbReference>
<name>A0A137SI28_9GAMM</name>
<gene>
    <name evidence="8" type="ORF">J122_137</name>
</gene>
<dbReference type="PATRIC" id="fig|1306954.6.peg.135"/>
<dbReference type="GO" id="GO:0043190">
    <property type="term" value="C:ATP-binding cassette (ABC) transporter complex"/>
    <property type="evidence" value="ECO:0007669"/>
    <property type="project" value="InterPro"/>
</dbReference>
<dbReference type="NCBIfam" id="TIGR03861">
    <property type="entry name" value="phenyl_ABC_PedC"/>
    <property type="match status" value="1"/>
</dbReference>
<proteinExistence type="inferred from homology"/>
<evidence type="ECO:0000259" key="7">
    <source>
        <dbReference type="PROSITE" id="PS51012"/>
    </source>
</evidence>
<dbReference type="InterPro" id="IPR022403">
    <property type="entry name" value="Alc_ABC_transptr_permease"/>
</dbReference>
<dbReference type="GO" id="GO:0140359">
    <property type="term" value="F:ABC-type transporter activity"/>
    <property type="evidence" value="ECO:0007669"/>
    <property type="project" value="InterPro"/>
</dbReference>
<keyword evidence="5 6" id="KW-0472">Membrane</keyword>
<dbReference type="PANTHER" id="PTHR43229:SF2">
    <property type="entry name" value="NODULATION PROTEIN J"/>
    <property type="match status" value="1"/>
</dbReference>
<feature type="transmembrane region" description="Helical" evidence="6">
    <location>
        <begin position="28"/>
        <end position="48"/>
    </location>
</feature>
<evidence type="ECO:0000313" key="8">
    <source>
        <dbReference type="EMBL" id="KXO12094.1"/>
    </source>
</evidence>
<keyword evidence="6" id="KW-0813">Transport</keyword>
<dbReference type="InterPro" id="IPR051784">
    <property type="entry name" value="Nod_factor_ABC_transporter"/>
</dbReference>
<dbReference type="InterPro" id="IPR000412">
    <property type="entry name" value="ABC_2_transport"/>
</dbReference>
<dbReference type="RefSeq" id="WP_061330689.1">
    <property type="nucleotide sequence ID" value="NZ_LOCO01000001.1"/>
</dbReference>
<keyword evidence="4 6" id="KW-1133">Transmembrane helix</keyword>
<dbReference type="EMBL" id="LOCO01000001">
    <property type="protein sequence ID" value="KXO12094.1"/>
    <property type="molecule type" value="Genomic_DNA"/>
</dbReference>
<sequence length="263" mass="29400">MKVRFFWHAYLGIQIREWQRFWQQRNRFATALIRPLLWLFIFAIGLGLSDREYNLTGSSQTTSYQSYLVPGLCAMAILFNSMQSALSIVYDREVGSMRVMLVSPLPRWFLLSSKLLAMGTLSVIQASAFLAIAWMTGVVDIGLIPLLFVLPVFLMAALMLGSLGLLIATWIKQLESFAGVMNFVIFPVFFLSSALYPAENFQGQSGLLYGLAMANPFTHVTESIRHALTLSWHPQSLGFAIASTALLALFAVRGFSPQRTKVL</sequence>
<organism evidence="8 9">
    <name type="scientific">Marinobacter excellens LAMA 842</name>
    <dbReference type="NCBI Taxonomy" id="1306954"/>
    <lineage>
        <taxon>Bacteria</taxon>
        <taxon>Pseudomonadati</taxon>
        <taxon>Pseudomonadota</taxon>
        <taxon>Gammaproteobacteria</taxon>
        <taxon>Pseudomonadales</taxon>
        <taxon>Marinobacteraceae</taxon>
        <taxon>Marinobacter</taxon>
    </lineage>
</organism>
<dbReference type="InterPro" id="IPR013525">
    <property type="entry name" value="ABC2_TM"/>
</dbReference>
<protein>
    <recommendedName>
        <fullName evidence="6">Transport permease protein</fullName>
    </recommendedName>
</protein>
<keyword evidence="6" id="KW-1003">Cell membrane</keyword>
<comment type="caution">
    <text evidence="8">The sequence shown here is derived from an EMBL/GenBank/DDBJ whole genome shotgun (WGS) entry which is preliminary data.</text>
</comment>
<dbReference type="AlphaFoldDB" id="A0A137SI28"/>